<dbReference type="Proteomes" id="UP000001593">
    <property type="component" value="Unassembled WGS sequence"/>
</dbReference>
<evidence type="ECO:0000256" key="2">
    <source>
        <dbReference type="ARBA" id="ARBA00022692"/>
    </source>
</evidence>
<feature type="transmembrane region" description="Helical" evidence="5">
    <location>
        <begin position="384"/>
        <end position="410"/>
    </location>
</feature>
<dbReference type="SUPFAM" id="SSF103473">
    <property type="entry name" value="MFS general substrate transporter"/>
    <property type="match status" value="1"/>
</dbReference>
<dbReference type="InParanoid" id="A7RI77"/>
<name>A7RI77_NEMVE</name>
<dbReference type="GO" id="GO:0016020">
    <property type="term" value="C:membrane"/>
    <property type="evidence" value="ECO:0000318"/>
    <property type="project" value="GO_Central"/>
</dbReference>
<dbReference type="Pfam" id="PF07690">
    <property type="entry name" value="MFS_1"/>
    <property type="match status" value="2"/>
</dbReference>
<proteinExistence type="predicted"/>
<dbReference type="KEGG" id="nve:5520906"/>
<gene>
    <name evidence="6" type="ORF">NEMVEDRAFT_v1g197491</name>
</gene>
<dbReference type="InterPro" id="IPR011701">
    <property type="entry name" value="MFS"/>
</dbReference>
<dbReference type="PANTHER" id="PTHR10924">
    <property type="entry name" value="MAJOR FACILITATOR SUPERFAMILY PROTEIN-RELATED"/>
    <property type="match status" value="1"/>
</dbReference>
<feature type="transmembrane region" description="Helical" evidence="5">
    <location>
        <begin position="146"/>
        <end position="169"/>
    </location>
</feature>
<keyword evidence="4 5" id="KW-0472">Membrane</keyword>
<dbReference type="AlphaFoldDB" id="A7RI77"/>
<feature type="transmembrane region" description="Helical" evidence="5">
    <location>
        <begin position="87"/>
        <end position="108"/>
    </location>
</feature>
<evidence type="ECO:0000256" key="4">
    <source>
        <dbReference type="ARBA" id="ARBA00023136"/>
    </source>
</evidence>
<feature type="transmembrane region" description="Helical" evidence="5">
    <location>
        <begin position="115"/>
        <end position="134"/>
    </location>
</feature>
<keyword evidence="2 5" id="KW-0812">Transmembrane</keyword>
<dbReference type="EMBL" id="DS469512">
    <property type="protein sequence ID" value="EDO48766.1"/>
    <property type="molecule type" value="Genomic_DNA"/>
</dbReference>
<evidence type="ECO:0000256" key="1">
    <source>
        <dbReference type="ARBA" id="ARBA00004141"/>
    </source>
</evidence>
<dbReference type="OrthoDB" id="5983710at2759"/>
<feature type="transmembrane region" description="Helical" evidence="5">
    <location>
        <begin position="353"/>
        <end position="372"/>
    </location>
</feature>
<dbReference type="OMA" id="VEXWISA"/>
<comment type="subcellular location">
    <subcellularLocation>
        <location evidence="1">Membrane</location>
        <topology evidence="1">Multi-pass membrane protein</topology>
    </subcellularLocation>
</comment>
<dbReference type="Gene3D" id="1.20.1250.20">
    <property type="entry name" value="MFS general substrate transporter like domains"/>
    <property type="match status" value="2"/>
</dbReference>
<feature type="transmembrane region" description="Helical" evidence="5">
    <location>
        <begin position="235"/>
        <end position="254"/>
    </location>
</feature>
<feature type="transmembrane region" description="Helical" evidence="5">
    <location>
        <begin position="422"/>
        <end position="440"/>
    </location>
</feature>
<reference evidence="6 7" key="1">
    <citation type="journal article" date="2007" name="Science">
        <title>Sea anemone genome reveals ancestral eumetazoan gene repertoire and genomic organization.</title>
        <authorList>
            <person name="Putnam N.H."/>
            <person name="Srivastava M."/>
            <person name="Hellsten U."/>
            <person name="Dirks B."/>
            <person name="Chapman J."/>
            <person name="Salamov A."/>
            <person name="Terry A."/>
            <person name="Shapiro H."/>
            <person name="Lindquist E."/>
            <person name="Kapitonov V.V."/>
            <person name="Jurka J."/>
            <person name="Genikhovich G."/>
            <person name="Grigoriev I.V."/>
            <person name="Lucas S.M."/>
            <person name="Steele R.E."/>
            <person name="Finnerty J.R."/>
            <person name="Technau U."/>
            <person name="Martindale M.Q."/>
            <person name="Rokhsar D.S."/>
        </authorList>
    </citation>
    <scope>NUCLEOTIDE SEQUENCE [LARGE SCALE GENOMIC DNA]</scope>
    <source>
        <strain evidence="7">CH2 X CH6</strain>
    </source>
</reference>
<feature type="transmembrane region" description="Helical" evidence="5">
    <location>
        <begin position="322"/>
        <end position="341"/>
    </location>
</feature>
<feature type="transmembrane region" description="Helical" evidence="5">
    <location>
        <begin position="285"/>
        <end position="302"/>
    </location>
</feature>
<dbReference type="PANTHER" id="PTHR10924:SF27">
    <property type="entry name" value="SOLUTE CARRIER FAMILY 49 MEMBER 4"/>
    <property type="match status" value="1"/>
</dbReference>
<keyword evidence="3 5" id="KW-1133">Transmembrane helix</keyword>
<feature type="transmembrane region" description="Helical" evidence="5">
    <location>
        <begin position="47"/>
        <end position="67"/>
    </location>
</feature>
<accession>A7RI77</accession>
<protein>
    <submittedName>
        <fullName evidence="6">Uncharacterized protein</fullName>
    </submittedName>
</protein>
<feature type="transmembrane region" description="Helical" evidence="5">
    <location>
        <begin position="446"/>
        <end position="465"/>
    </location>
</feature>
<evidence type="ECO:0000256" key="3">
    <source>
        <dbReference type="ARBA" id="ARBA00022989"/>
    </source>
</evidence>
<dbReference type="PhylomeDB" id="A7RI77"/>
<dbReference type="InterPro" id="IPR049680">
    <property type="entry name" value="FLVCR1-2_SLC49-like"/>
</dbReference>
<evidence type="ECO:0000256" key="5">
    <source>
        <dbReference type="SAM" id="Phobius"/>
    </source>
</evidence>
<evidence type="ECO:0000313" key="6">
    <source>
        <dbReference type="EMBL" id="EDO48766.1"/>
    </source>
</evidence>
<organism evidence="6 7">
    <name type="scientific">Nematostella vectensis</name>
    <name type="common">Starlet sea anemone</name>
    <dbReference type="NCBI Taxonomy" id="45351"/>
    <lineage>
        <taxon>Eukaryota</taxon>
        <taxon>Metazoa</taxon>
        <taxon>Cnidaria</taxon>
        <taxon>Anthozoa</taxon>
        <taxon>Hexacorallia</taxon>
        <taxon>Actiniaria</taxon>
        <taxon>Edwardsiidae</taxon>
        <taxon>Nematostella</taxon>
    </lineage>
</organism>
<dbReference type="GO" id="GO:0022857">
    <property type="term" value="F:transmembrane transporter activity"/>
    <property type="evidence" value="ECO:0007669"/>
    <property type="project" value="InterPro"/>
</dbReference>
<evidence type="ECO:0000313" key="7">
    <source>
        <dbReference type="Proteomes" id="UP000001593"/>
    </source>
</evidence>
<keyword evidence="7" id="KW-1185">Reference proteome</keyword>
<feature type="transmembrane region" description="Helical" evidence="5">
    <location>
        <begin position="181"/>
        <end position="201"/>
    </location>
</feature>
<dbReference type="eggNOG" id="KOG2563">
    <property type="taxonomic scope" value="Eukaryota"/>
</dbReference>
<dbReference type="InterPro" id="IPR036259">
    <property type="entry name" value="MFS_trans_sf"/>
</dbReference>
<dbReference type="HOGENOM" id="CLU_023132_4_1_1"/>
<sequence>MVKIPKTTDGHSESDSEETKYLINTSTSSITPVSADKLLCKVYKRRWYILFIYSFQVTLQNAVWNFWGPIQESCKIVFGWEKFDVLLISVWGPASAVIALVPGTWVLARKGLRPTILLTSFFICIGKALQIVPFTDQDVRTAVVNIGQMIAMTSSFMTVCVPAVLSAVWFPPHERATATTLAMVAGYIGSAASFAVGPQIVPDPESFATNFTNHISAINVTDADKQLMATRIAKYMYGELGLLIFVTFCLILYFPSKPPLPPSLSTRSRKKTGLKSELSEISRDVWFWLLTFVFSVSYGSYYGWISVLDVAVAPFEISEDTAGWLGCLGSLAGVLSAILAARCADLTRRYTKLILIILFTGSTLCLLFFTITCERYIPYSEPLLYVYIIGSGLFFTGTTPLFFELIIEYVYPVSDSLATGNLLLWSSVLGVVFCVVFMFPSVDVTWMNWVNMAGCSVCVPVLILFKEKYTRLDLDLGPHIQ</sequence>